<dbReference type="Proteomes" id="UP000064137">
    <property type="component" value="Chromosome"/>
</dbReference>
<protein>
    <submittedName>
        <fullName evidence="1">Uncharacterized protein</fullName>
    </submittedName>
</protein>
<sequence>MAIDWPADLVPNEMTFGCVYNNRAFTSTLSNAQQVVGYPGDYWQCQLSFSGLTRDRHRLLTAMLGRLRGMTGTVRVPAWDRLRTDDIGAPVVAAGPAFAAFLQLQGMTPSKKVFSQGDYLTVAGEMFEVVQDATSDSAGKATVSVNKPIRKALAAGAAVEYRTPYSEMRRVDNTNSSSVQPMVASLSLQFREAF</sequence>
<evidence type="ECO:0000313" key="2">
    <source>
        <dbReference type="Proteomes" id="UP000064137"/>
    </source>
</evidence>
<dbReference type="EMBL" id="CP013987">
    <property type="protein sequence ID" value="ALZ84515.1"/>
    <property type="molecule type" value="Genomic_DNA"/>
</dbReference>
<reference evidence="1 2" key="1">
    <citation type="submission" date="2016-01" db="EMBL/GenBank/DDBJ databases">
        <title>Annotation of Pseudomonas oryzihabitans USDA-ARS-USMARC-56511.</title>
        <authorList>
            <person name="Harhay G.P."/>
            <person name="Harhay D.M."/>
            <person name="Smith T.P.L."/>
            <person name="Bono J.L."/>
            <person name="Heaton M.P."/>
            <person name="Clawson M.L."/>
            <person name="Chitko-Mckown C.G."/>
            <person name="Capik S.F."/>
            <person name="DeDonder K.D."/>
            <person name="Apley M.D."/>
            <person name="Lubbers B.V."/>
            <person name="White B.J."/>
            <person name="Larson R.L."/>
        </authorList>
    </citation>
    <scope>NUCLEOTIDE SEQUENCE [LARGE SCALE GENOMIC DNA]</scope>
    <source>
        <strain evidence="1 2">USDA-ARS-USMARC-56511</strain>
    </source>
</reference>
<evidence type="ECO:0000313" key="1">
    <source>
        <dbReference type="EMBL" id="ALZ84515.1"/>
    </source>
</evidence>
<dbReference type="OrthoDB" id="7469010at2"/>
<accession>A0A0U4WP91</accession>
<name>A0A0U4WP91_9PSED</name>
<dbReference type="AlphaFoldDB" id="A0A0U4WP91"/>
<dbReference type="RefSeq" id="WP_059314706.1">
    <property type="nucleotide sequence ID" value="NZ_CP013987.1"/>
</dbReference>
<gene>
    <name evidence="1" type="ORF">APT59_09990</name>
</gene>
<dbReference type="KEGG" id="por:APT59_09990"/>
<proteinExistence type="predicted"/>
<organism evidence="1 2">
    <name type="scientific">Pseudomonas oryzihabitans</name>
    <dbReference type="NCBI Taxonomy" id="47885"/>
    <lineage>
        <taxon>Bacteria</taxon>
        <taxon>Pseudomonadati</taxon>
        <taxon>Pseudomonadota</taxon>
        <taxon>Gammaproteobacteria</taxon>
        <taxon>Pseudomonadales</taxon>
        <taxon>Pseudomonadaceae</taxon>
        <taxon>Pseudomonas</taxon>
    </lineage>
</organism>